<reference evidence="5 6" key="1">
    <citation type="journal article" date="2015" name="Genome Biol. Evol.">
        <title>The genome of winter moth (Operophtera brumata) provides a genomic perspective on sexual dimorphism and phenology.</title>
        <authorList>
            <person name="Derks M.F."/>
            <person name="Smit S."/>
            <person name="Salis L."/>
            <person name="Schijlen E."/>
            <person name="Bossers A."/>
            <person name="Mateman C."/>
            <person name="Pijl A.S."/>
            <person name="de Ridder D."/>
            <person name="Groenen M.A."/>
            <person name="Visser M.E."/>
            <person name="Megens H.J."/>
        </authorList>
    </citation>
    <scope>NUCLEOTIDE SEQUENCE [LARGE SCALE GENOMIC DNA]</scope>
    <source>
        <strain evidence="5">WM2013NL</strain>
        <tissue evidence="5">Head and thorax</tissue>
    </source>
</reference>
<comment type="caution">
    <text evidence="5">The sequence shown here is derived from an EMBL/GenBank/DDBJ whole genome shotgun (WGS) entry which is preliminary data.</text>
</comment>
<dbReference type="GO" id="GO:0008270">
    <property type="term" value="F:zinc ion binding"/>
    <property type="evidence" value="ECO:0007669"/>
    <property type="project" value="UniProtKB-KW"/>
</dbReference>
<keyword evidence="3" id="KW-0862">Zinc</keyword>
<dbReference type="InterPro" id="IPR001870">
    <property type="entry name" value="B30.2/SPRY"/>
</dbReference>
<dbReference type="STRING" id="104452.A0A0L7LDQ9"/>
<feature type="non-terminal residue" evidence="5">
    <location>
        <position position="1"/>
    </location>
</feature>
<evidence type="ECO:0000256" key="1">
    <source>
        <dbReference type="ARBA" id="ARBA00022723"/>
    </source>
</evidence>
<proteinExistence type="predicted"/>
<keyword evidence="2" id="KW-0863">Zinc-finger</keyword>
<keyword evidence="5" id="KW-0436">Ligase</keyword>
<feature type="domain" description="B30.2/SPRY" evidence="4">
    <location>
        <begin position="1"/>
        <end position="122"/>
    </location>
</feature>
<dbReference type="Proteomes" id="UP000037510">
    <property type="component" value="Unassembled WGS sequence"/>
</dbReference>
<dbReference type="PANTHER" id="PTHR13363">
    <property type="entry name" value="RING FINGER AND SRY DOMAIN-CONTAINING"/>
    <property type="match status" value="1"/>
</dbReference>
<dbReference type="PROSITE" id="PS50188">
    <property type="entry name" value="B302_SPRY"/>
    <property type="match status" value="1"/>
</dbReference>
<dbReference type="Gene3D" id="2.60.120.920">
    <property type="match status" value="1"/>
</dbReference>
<evidence type="ECO:0000256" key="3">
    <source>
        <dbReference type="ARBA" id="ARBA00022833"/>
    </source>
</evidence>
<dbReference type="GO" id="GO:0005737">
    <property type="term" value="C:cytoplasm"/>
    <property type="evidence" value="ECO:0007669"/>
    <property type="project" value="TreeGrafter"/>
</dbReference>
<dbReference type="InterPro" id="IPR045129">
    <property type="entry name" value="RNF123/RKP/RSPRY1"/>
</dbReference>
<dbReference type="EMBL" id="JTDY01001621">
    <property type="protein sequence ID" value="KOB73326.1"/>
    <property type="molecule type" value="Genomic_DNA"/>
</dbReference>
<dbReference type="GO" id="GO:0004842">
    <property type="term" value="F:ubiquitin-protein transferase activity"/>
    <property type="evidence" value="ECO:0007669"/>
    <property type="project" value="InterPro"/>
</dbReference>
<name>A0A0L7LDQ9_OPEBR</name>
<dbReference type="InterPro" id="IPR043136">
    <property type="entry name" value="B30.2/SPRY_sf"/>
</dbReference>
<evidence type="ECO:0000259" key="4">
    <source>
        <dbReference type="PROSITE" id="PS50188"/>
    </source>
</evidence>
<dbReference type="PANTHER" id="PTHR13363:SF5">
    <property type="entry name" value="E3 UBIQUITIN-PROTEIN LIGASE RNF123"/>
    <property type="match status" value="1"/>
</dbReference>
<dbReference type="Pfam" id="PF00622">
    <property type="entry name" value="SPRY"/>
    <property type="match status" value="1"/>
</dbReference>
<organism evidence="5 6">
    <name type="scientific">Operophtera brumata</name>
    <name type="common">Winter moth</name>
    <name type="synonym">Phalaena brumata</name>
    <dbReference type="NCBI Taxonomy" id="104452"/>
    <lineage>
        <taxon>Eukaryota</taxon>
        <taxon>Metazoa</taxon>
        <taxon>Ecdysozoa</taxon>
        <taxon>Arthropoda</taxon>
        <taxon>Hexapoda</taxon>
        <taxon>Insecta</taxon>
        <taxon>Pterygota</taxon>
        <taxon>Neoptera</taxon>
        <taxon>Endopterygota</taxon>
        <taxon>Lepidoptera</taxon>
        <taxon>Glossata</taxon>
        <taxon>Ditrysia</taxon>
        <taxon>Geometroidea</taxon>
        <taxon>Geometridae</taxon>
        <taxon>Larentiinae</taxon>
        <taxon>Operophtera</taxon>
    </lineage>
</organism>
<dbReference type="AlphaFoldDB" id="A0A0L7LDQ9"/>
<dbReference type="GO" id="GO:0051603">
    <property type="term" value="P:proteolysis involved in protein catabolic process"/>
    <property type="evidence" value="ECO:0007669"/>
    <property type="project" value="TreeGrafter"/>
</dbReference>
<dbReference type="SUPFAM" id="SSF49899">
    <property type="entry name" value="Concanavalin A-like lectins/glucanases"/>
    <property type="match status" value="1"/>
</dbReference>
<sequence length="326" mass="36548">MMNVLRSMFGVCSSSAEKGEVHDTIRRVFGVGDTAHSYAYDGGRVRRWNVSTSPYGQAWLPGDVIGSCVDLDKGTLEYYRLNGKSMGVAFVSVSHGAGLAYFPAVSLAMQEHLYANFGHVPYVSHSVYSPRASPPHSMNDSQNVELKKMSKKAFLMSLSRIVVVELGTALRVSYVVVSELLPRLRGAIGLKARGVLADPQAVEFYAKTKEENFRLCTMMDLLWTFLDESALCDIFEHCIVRECLLFDLVSPTDVPTFFRFDNFLNVKCPDESVLRLLPPHIPSKTFIDGELDFYNVDRLGGVLPFLVRTLRYSVLSFMCFYKLLCI</sequence>
<dbReference type="InterPro" id="IPR003877">
    <property type="entry name" value="SPRY_dom"/>
</dbReference>
<evidence type="ECO:0000313" key="5">
    <source>
        <dbReference type="EMBL" id="KOB73326.1"/>
    </source>
</evidence>
<dbReference type="InterPro" id="IPR013320">
    <property type="entry name" value="ConA-like_dom_sf"/>
</dbReference>
<keyword evidence="6" id="KW-1185">Reference proteome</keyword>
<dbReference type="SMART" id="SM00449">
    <property type="entry name" value="SPRY"/>
    <property type="match status" value="1"/>
</dbReference>
<gene>
    <name evidence="5" type="ORF">OBRU01_11428</name>
</gene>
<evidence type="ECO:0000256" key="2">
    <source>
        <dbReference type="ARBA" id="ARBA00022771"/>
    </source>
</evidence>
<evidence type="ECO:0000313" key="6">
    <source>
        <dbReference type="Proteomes" id="UP000037510"/>
    </source>
</evidence>
<protein>
    <submittedName>
        <fullName evidence="5">Putative ubiquitin ligase</fullName>
    </submittedName>
</protein>
<accession>A0A0L7LDQ9</accession>
<dbReference type="GO" id="GO:0016874">
    <property type="term" value="F:ligase activity"/>
    <property type="evidence" value="ECO:0007669"/>
    <property type="project" value="UniProtKB-KW"/>
</dbReference>
<keyword evidence="1" id="KW-0479">Metal-binding</keyword>
<feature type="non-terminal residue" evidence="5">
    <location>
        <position position="326"/>
    </location>
</feature>